<proteinExistence type="predicted"/>
<dbReference type="InterPro" id="IPR002347">
    <property type="entry name" value="SDR_fam"/>
</dbReference>
<dbReference type="Gene3D" id="3.40.50.720">
    <property type="entry name" value="NAD(P)-binding Rossmann-like Domain"/>
    <property type="match status" value="1"/>
</dbReference>
<protein>
    <recommendedName>
        <fullName evidence="4">Short chain dehydrogenase</fullName>
    </recommendedName>
</protein>
<dbReference type="AlphaFoldDB" id="A0A1W7CUG0"/>
<dbReference type="InterPro" id="IPR036291">
    <property type="entry name" value="NAD(P)-bd_dom_sf"/>
</dbReference>
<dbReference type="EMBL" id="CP021121">
    <property type="protein sequence ID" value="ARQ68453.1"/>
    <property type="molecule type" value="Genomic_DNA"/>
</dbReference>
<dbReference type="Proteomes" id="UP000194218">
    <property type="component" value="Chromosome"/>
</dbReference>
<sequence length="59" mass="5867">MDLESSGRVAVVTGASKGIGLAIVRTLAEEGATVVAASRTPHPDPRSATCGPGRAAPPR</sequence>
<reference evidence="2 3" key="1">
    <citation type="submission" date="2017-05" db="EMBL/GenBank/DDBJ databases">
        <title>Complete genome sequence of Streptomyces sp. SCSIO 03032 revealed the diverse biosynthetic pathways for its bioactive secondary metabolites.</title>
        <authorList>
            <person name="Ma L."/>
            <person name="Zhu Y."/>
            <person name="Zhang W."/>
            <person name="Zhang G."/>
            <person name="Tian X."/>
            <person name="Zhang S."/>
            <person name="Zhang C."/>
        </authorList>
    </citation>
    <scope>NUCLEOTIDE SEQUENCE [LARGE SCALE GENOMIC DNA]</scope>
    <source>
        <strain evidence="2 3">SCSIO 03032</strain>
    </source>
</reference>
<keyword evidence="3" id="KW-1185">Reference proteome</keyword>
<evidence type="ECO:0000256" key="1">
    <source>
        <dbReference type="SAM" id="MobiDB-lite"/>
    </source>
</evidence>
<name>A0A1W7CUG0_9ACTN</name>
<gene>
    <name evidence="2" type="ORF">CAG99_05935</name>
</gene>
<evidence type="ECO:0000313" key="3">
    <source>
        <dbReference type="Proteomes" id="UP000194218"/>
    </source>
</evidence>
<accession>A0A1W7CUG0</accession>
<evidence type="ECO:0008006" key="4">
    <source>
        <dbReference type="Google" id="ProtNLM"/>
    </source>
</evidence>
<organism evidence="2 3">
    <name type="scientific">Streptomyces marincola</name>
    <dbReference type="NCBI Taxonomy" id="2878388"/>
    <lineage>
        <taxon>Bacteria</taxon>
        <taxon>Bacillati</taxon>
        <taxon>Actinomycetota</taxon>
        <taxon>Actinomycetes</taxon>
        <taxon>Kitasatosporales</taxon>
        <taxon>Streptomycetaceae</taxon>
        <taxon>Streptomyces</taxon>
    </lineage>
</organism>
<evidence type="ECO:0000313" key="2">
    <source>
        <dbReference type="EMBL" id="ARQ68453.1"/>
    </source>
</evidence>
<dbReference type="Pfam" id="PF00106">
    <property type="entry name" value="adh_short"/>
    <property type="match status" value="1"/>
</dbReference>
<feature type="region of interest" description="Disordered" evidence="1">
    <location>
        <begin position="38"/>
        <end position="59"/>
    </location>
</feature>
<dbReference type="KEGG" id="smao:CAG99_05935"/>
<dbReference type="SUPFAM" id="SSF51735">
    <property type="entry name" value="NAD(P)-binding Rossmann-fold domains"/>
    <property type="match status" value="1"/>
</dbReference>